<keyword evidence="2" id="KW-1003">Cell membrane</keyword>
<evidence type="ECO:0000256" key="1">
    <source>
        <dbReference type="ARBA" id="ARBA00023136"/>
    </source>
</evidence>
<dbReference type="NCBIfam" id="TIGR00278">
    <property type="entry name" value="membrane protein insertion efficiency factor YidD"/>
    <property type="match status" value="1"/>
</dbReference>
<evidence type="ECO:0000313" key="3">
    <source>
        <dbReference type="EMBL" id="HIW93400.1"/>
    </source>
</evidence>
<gene>
    <name evidence="3" type="primary">yidD</name>
    <name evidence="3" type="ORF">H9868_02545</name>
</gene>
<comment type="subcellular location">
    <subcellularLocation>
        <location evidence="2">Cell membrane</location>
        <topology evidence="2">Peripheral membrane protein</topology>
        <orientation evidence="2">Cytoplasmic side</orientation>
    </subcellularLocation>
</comment>
<accession>A0A9D1RTP4</accession>
<dbReference type="GO" id="GO:0005886">
    <property type="term" value="C:plasma membrane"/>
    <property type="evidence" value="ECO:0007669"/>
    <property type="project" value="UniProtKB-SubCell"/>
</dbReference>
<comment type="caution">
    <text evidence="3">The sequence shown here is derived from an EMBL/GenBank/DDBJ whole genome shotgun (WGS) entry which is preliminary data.</text>
</comment>
<reference evidence="3" key="2">
    <citation type="submission" date="2021-04" db="EMBL/GenBank/DDBJ databases">
        <authorList>
            <person name="Gilroy R."/>
        </authorList>
    </citation>
    <scope>NUCLEOTIDE SEQUENCE</scope>
    <source>
        <strain evidence="3">ChiGjej6B6-1540</strain>
    </source>
</reference>
<dbReference type="EMBL" id="DXGA01000056">
    <property type="protein sequence ID" value="HIW93400.1"/>
    <property type="molecule type" value="Genomic_DNA"/>
</dbReference>
<sequence length="72" mass="8562">MKQLLLALIRFYRREISPFRPPCCRFIPTCSAYALEAVEKYGPWKGGWLALRRLLRCHPFHKQKSIQYDPVP</sequence>
<comment type="function">
    <text evidence="2">Could be involved in insertion of integral membrane proteins into the membrane.</text>
</comment>
<reference evidence="3" key="1">
    <citation type="journal article" date="2021" name="PeerJ">
        <title>Extensive microbial diversity within the chicken gut microbiome revealed by metagenomics and culture.</title>
        <authorList>
            <person name="Gilroy R."/>
            <person name="Ravi A."/>
            <person name="Getino M."/>
            <person name="Pursley I."/>
            <person name="Horton D.L."/>
            <person name="Alikhan N.F."/>
            <person name="Baker D."/>
            <person name="Gharbi K."/>
            <person name="Hall N."/>
            <person name="Watson M."/>
            <person name="Adriaenssens E.M."/>
            <person name="Foster-Nyarko E."/>
            <person name="Jarju S."/>
            <person name="Secka A."/>
            <person name="Antonio M."/>
            <person name="Oren A."/>
            <person name="Chaudhuri R.R."/>
            <person name="La Ragione R."/>
            <person name="Hildebrand F."/>
            <person name="Pallen M.J."/>
        </authorList>
    </citation>
    <scope>NUCLEOTIDE SEQUENCE</scope>
    <source>
        <strain evidence="3">ChiGjej6B6-1540</strain>
    </source>
</reference>
<dbReference type="PANTHER" id="PTHR33383:SF1">
    <property type="entry name" value="MEMBRANE PROTEIN INSERTION EFFICIENCY FACTOR-RELATED"/>
    <property type="match status" value="1"/>
</dbReference>
<proteinExistence type="inferred from homology"/>
<dbReference type="HAMAP" id="MF_00386">
    <property type="entry name" value="UPF0161_YidD"/>
    <property type="match status" value="1"/>
</dbReference>
<evidence type="ECO:0000256" key="2">
    <source>
        <dbReference type="HAMAP-Rule" id="MF_00386"/>
    </source>
</evidence>
<dbReference type="Proteomes" id="UP000824192">
    <property type="component" value="Unassembled WGS sequence"/>
</dbReference>
<dbReference type="Pfam" id="PF01809">
    <property type="entry name" value="YidD"/>
    <property type="match status" value="1"/>
</dbReference>
<dbReference type="PANTHER" id="PTHR33383">
    <property type="entry name" value="MEMBRANE PROTEIN INSERTION EFFICIENCY FACTOR-RELATED"/>
    <property type="match status" value="1"/>
</dbReference>
<comment type="similarity">
    <text evidence="2">Belongs to the UPF0161 family.</text>
</comment>
<name>A0A9D1RTP4_9FIRM</name>
<dbReference type="SMART" id="SM01234">
    <property type="entry name" value="Haemolytic"/>
    <property type="match status" value="1"/>
</dbReference>
<protein>
    <recommendedName>
        <fullName evidence="2">Putative membrane protein insertion efficiency factor</fullName>
    </recommendedName>
</protein>
<organism evidence="3 4">
    <name type="scientific">Candidatus Flavonifractor merdipullorum</name>
    <dbReference type="NCBI Taxonomy" id="2838590"/>
    <lineage>
        <taxon>Bacteria</taxon>
        <taxon>Bacillati</taxon>
        <taxon>Bacillota</taxon>
        <taxon>Clostridia</taxon>
        <taxon>Eubacteriales</taxon>
        <taxon>Oscillospiraceae</taxon>
        <taxon>Flavonifractor</taxon>
    </lineage>
</organism>
<evidence type="ECO:0000313" key="4">
    <source>
        <dbReference type="Proteomes" id="UP000824192"/>
    </source>
</evidence>
<dbReference type="AlphaFoldDB" id="A0A9D1RTP4"/>
<dbReference type="InterPro" id="IPR002696">
    <property type="entry name" value="Membr_insert_effic_factor_YidD"/>
</dbReference>
<keyword evidence="1 2" id="KW-0472">Membrane</keyword>